<organism evidence="1 2">
    <name type="scientific">Pichia kudriavzevii</name>
    <name type="common">Yeast</name>
    <name type="synonym">Issatchenkia orientalis</name>
    <dbReference type="NCBI Taxonomy" id="4909"/>
    <lineage>
        <taxon>Eukaryota</taxon>
        <taxon>Fungi</taxon>
        <taxon>Dikarya</taxon>
        <taxon>Ascomycota</taxon>
        <taxon>Saccharomycotina</taxon>
        <taxon>Pichiomycetes</taxon>
        <taxon>Pichiales</taxon>
        <taxon>Pichiaceae</taxon>
        <taxon>Pichia</taxon>
    </lineage>
</organism>
<accession>A0A099NWC4</accession>
<evidence type="ECO:0000313" key="1">
    <source>
        <dbReference type="EMBL" id="KGK36221.1"/>
    </source>
</evidence>
<proteinExistence type="predicted"/>
<dbReference type="HOGENOM" id="CLU_882963_0_0_1"/>
<dbReference type="Proteomes" id="UP000029867">
    <property type="component" value="Unassembled WGS sequence"/>
</dbReference>
<comment type="caution">
    <text evidence="1">The sequence shown here is derived from an EMBL/GenBank/DDBJ whole genome shotgun (WGS) entry which is preliminary data.</text>
</comment>
<evidence type="ECO:0000313" key="2">
    <source>
        <dbReference type="Proteomes" id="UP000029867"/>
    </source>
</evidence>
<name>A0A099NWC4_PICKU</name>
<sequence length="315" mass="35920">MGSAASKTSRTLKPTQHNAKIIHHLKKQIPNDHLQSSKADINQSGHPQVFTERPPLELEKMGDADLSAGRNTLFEKAISMGVINVKDELNSQKYDENHESVRVLKNRQKVEEQYKGLFIPKDADQPNIPERFLNEQQKKEMRDKEFMKKKLEKSGVNSFGLFDSGELSDLIADYKVYGEAEFVNSSRKTGVSEENIEKFKELVDSGILTLPSHKVTLNESIDSESKQIKQKLIVVADDWVKTIKENLKKEAADGPKDMKTTSKKDEEVLKQFKMLEQLVSKSQVTTRPKDSMTEETETVLKRPKKQIVKEFTTML</sequence>
<dbReference type="AlphaFoldDB" id="A0A099NWC4"/>
<dbReference type="VEuPathDB" id="FungiDB:C5L36_0A07685"/>
<reference evidence="2" key="1">
    <citation type="journal article" date="2014" name="Microb. Cell Fact.">
        <title>Exploiting Issatchenkia orientalis SD108 for succinic acid production.</title>
        <authorList>
            <person name="Xiao H."/>
            <person name="Shao Z."/>
            <person name="Jiang Y."/>
            <person name="Dole S."/>
            <person name="Zhao H."/>
        </authorList>
    </citation>
    <scope>NUCLEOTIDE SEQUENCE [LARGE SCALE GENOMIC DNA]</scope>
    <source>
        <strain evidence="2">SD108</strain>
    </source>
</reference>
<gene>
    <name evidence="1" type="ORF">JL09_g4631</name>
</gene>
<dbReference type="EMBL" id="JQFK01000103">
    <property type="protein sequence ID" value="KGK36221.1"/>
    <property type="molecule type" value="Genomic_DNA"/>
</dbReference>
<protein>
    <submittedName>
        <fullName evidence="1">Uncharacterized protein</fullName>
    </submittedName>
</protein>